<feature type="compositionally biased region" description="Low complexity" evidence="1">
    <location>
        <begin position="104"/>
        <end position="113"/>
    </location>
</feature>
<accession>A0A6H5IKF6</accession>
<dbReference type="EMBL" id="CADCXV010000879">
    <property type="protein sequence ID" value="CAB0037920.1"/>
    <property type="molecule type" value="Genomic_DNA"/>
</dbReference>
<evidence type="ECO:0000313" key="2">
    <source>
        <dbReference type="EMBL" id="CAB0037920.1"/>
    </source>
</evidence>
<proteinExistence type="predicted"/>
<feature type="compositionally biased region" description="Low complexity" evidence="1">
    <location>
        <begin position="122"/>
        <end position="145"/>
    </location>
</feature>
<keyword evidence="3" id="KW-1185">Reference proteome</keyword>
<reference evidence="2 3" key="1">
    <citation type="submission" date="2020-02" db="EMBL/GenBank/DDBJ databases">
        <authorList>
            <person name="Ferguson B K."/>
        </authorList>
    </citation>
    <scope>NUCLEOTIDE SEQUENCE [LARGE SCALE GENOMIC DNA]</scope>
</reference>
<feature type="compositionally biased region" description="Pro residues" evidence="1">
    <location>
        <begin position="93"/>
        <end position="103"/>
    </location>
</feature>
<feature type="region of interest" description="Disordered" evidence="1">
    <location>
        <begin position="43"/>
        <end position="188"/>
    </location>
</feature>
<dbReference type="Proteomes" id="UP000479190">
    <property type="component" value="Unassembled WGS sequence"/>
</dbReference>
<organism evidence="2 3">
    <name type="scientific">Trichogramma brassicae</name>
    <dbReference type="NCBI Taxonomy" id="86971"/>
    <lineage>
        <taxon>Eukaryota</taxon>
        <taxon>Metazoa</taxon>
        <taxon>Ecdysozoa</taxon>
        <taxon>Arthropoda</taxon>
        <taxon>Hexapoda</taxon>
        <taxon>Insecta</taxon>
        <taxon>Pterygota</taxon>
        <taxon>Neoptera</taxon>
        <taxon>Endopterygota</taxon>
        <taxon>Hymenoptera</taxon>
        <taxon>Apocrita</taxon>
        <taxon>Proctotrupomorpha</taxon>
        <taxon>Chalcidoidea</taxon>
        <taxon>Trichogrammatidae</taxon>
        <taxon>Trichogramma</taxon>
    </lineage>
</organism>
<protein>
    <submittedName>
        <fullName evidence="2">Uncharacterized protein</fullName>
    </submittedName>
</protein>
<dbReference type="AlphaFoldDB" id="A0A6H5IKF6"/>
<feature type="compositionally biased region" description="Polar residues" evidence="1">
    <location>
        <begin position="62"/>
        <end position="76"/>
    </location>
</feature>
<evidence type="ECO:0000256" key="1">
    <source>
        <dbReference type="SAM" id="MobiDB-lite"/>
    </source>
</evidence>
<gene>
    <name evidence="2" type="ORF">TBRA_LOCUS9723</name>
</gene>
<sequence>MSSFPPRPESPEIPQEELRRIIESLGAWPAVSYIWRLEKEIGRHGSTARQTPAAGVPRQRSSKTTQTEAVTNNAAAQTDDRPAVRTQRQAVSRPPPRPTPTPAQRPAAVTPAPQRRPPPQRIAPVTPTPVVTPTAPTPPTTTAAPHRTSESGRLGFRLRVRSGLVDRVVGQPSTGRTATCPRRPDDQG</sequence>
<evidence type="ECO:0000313" key="3">
    <source>
        <dbReference type="Proteomes" id="UP000479190"/>
    </source>
</evidence>
<name>A0A6H5IKF6_9HYME</name>